<organism evidence="4">
    <name type="scientific">Angiostrongylus costaricensis</name>
    <name type="common">Nematode worm</name>
    <dbReference type="NCBI Taxonomy" id="334426"/>
    <lineage>
        <taxon>Eukaryota</taxon>
        <taxon>Metazoa</taxon>
        <taxon>Ecdysozoa</taxon>
        <taxon>Nematoda</taxon>
        <taxon>Chromadorea</taxon>
        <taxon>Rhabditida</taxon>
        <taxon>Rhabditina</taxon>
        <taxon>Rhabditomorpha</taxon>
        <taxon>Strongyloidea</taxon>
        <taxon>Metastrongylidae</taxon>
        <taxon>Angiostrongylus</taxon>
    </lineage>
</organism>
<feature type="compositionally biased region" description="Low complexity" evidence="1">
    <location>
        <begin position="339"/>
        <end position="351"/>
    </location>
</feature>
<dbReference type="EMBL" id="UYYA01004177">
    <property type="protein sequence ID" value="VDM60192.1"/>
    <property type="molecule type" value="Genomic_DNA"/>
</dbReference>
<reference evidence="4" key="1">
    <citation type="submission" date="2016-04" db="UniProtKB">
        <authorList>
            <consortium name="WormBaseParasite"/>
        </authorList>
    </citation>
    <scope>IDENTIFICATION</scope>
</reference>
<gene>
    <name evidence="2" type="ORF">ACOC_LOCUS8607</name>
</gene>
<dbReference type="OrthoDB" id="5869318at2759"/>
<reference evidence="2 3" key="2">
    <citation type="submission" date="2018-11" db="EMBL/GenBank/DDBJ databases">
        <authorList>
            <consortium name="Pathogen Informatics"/>
        </authorList>
    </citation>
    <scope>NUCLEOTIDE SEQUENCE [LARGE SCALE GENOMIC DNA]</scope>
    <source>
        <strain evidence="2 3">Costa Rica</strain>
    </source>
</reference>
<keyword evidence="3" id="KW-1185">Reference proteome</keyword>
<name>A0A158PJC4_ANGCS</name>
<evidence type="ECO:0000313" key="3">
    <source>
        <dbReference type="Proteomes" id="UP000267027"/>
    </source>
</evidence>
<dbReference type="Proteomes" id="UP000267027">
    <property type="component" value="Unassembled WGS sequence"/>
</dbReference>
<dbReference type="WBParaSite" id="ACOC_0000860601-mRNA-1">
    <property type="protein sequence ID" value="ACOC_0000860601-mRNA-1"/>
    <property type="gene ID" value="ACOC_0000860601"/>
</dbReference>
<dbReference type="AlphaFoldDB" id="A0A158PJC4"/>
<accession>A0A158PJC4</accession>
<evidence type="ECO:0000313" key="2">
    <source>
        <dbReference type="EMBL" id="VDM60192.1"/>
    </source>
</evidence>
<evidence type="ECO:0000256" key="1">
    <source>
        <dbReference type="SAM" id="MobiDB-lite"/>
    </source>
</evidence>
<protein>
    <submittedName>
        <fullName evidence="2 4">Uncharacterized protein</fullName>
    </submittedName>
</protein>
<sequence length="351" mass="38674">MFRTATGVCIRREQEESLNLARKIAISNGYETVIAPQDRSRRRVVPPNDRKCSDCYDFCLPDYGIERDSMQGEEHLNIIKRICFYLFVPEWRTYAQANSIEQYHRRLETIQNVTGNLPEHLNAAATSVLAAIGEMAQGARAGVFGRTNNVEPAQNIYHNGNGNTNAYNGFMQANVNGNPSNPVGFIPAAVNGVVNMNGVNGHNSNTAYSMNGETSANYGISANNGFAGKSPYPSDRSNLPQGNIMGYSHNGIGQEYNGNYGSPNQASDQPMDSYRNNGIGMMQSYNERPLYSGANVEHGPYVPQAEHPIQGVAGMQLPLDVTGSHTGYRPDIIPNPHYQQQQHQLAQQRWG</sequence>
<evidence type="ECO:0000313" key="4">
    <source>
        <dbReference type="WBParaSite" id="ACOC_0000860601-mRNA-1"/>
    </source>
</evidence>
<proteinExistence type="predicted"/>
<feature type="region of interest" description="Disordered" evidence="1">
    <location>
        <begin position="331"/>
        <end position="351"/>
    </location>
</feature>